<organism evidence="2 3">
    <name type="scientific">Ideonella aquatica</name>
    <dbReference type="NCBI Taxonomy" id="2824119"/>
    <lineage>
        <taxon>Bacteria</taxon>
        <taxon>Pseudomonadati</taxon>
        <taxon>Pseudomonadota</taxon>
        <taxon>Betaproteobacteria</taxon>
        <taxon>Burkholderiales</taxon>
        <taxon>Sphaerotilaceae</taxon>
        <taxon>Ideonella</taxon>
    </lineage>
</organism>
<comment type="caution">
    <text evidence="2">The sequence shown here is derived from an EMBL/GenBank/DDBJ whole genome shotgun (WGS) entry which is preliminary data.</text>
</comment>
<evidence type="ECO:0000259" key="1">
    <source>
        <dbReference type="Pfam" id="PF12973"/>
    </source>
</evidence>
<sequence length="133" mass="14587">MDPTDARGRPRQIRQRLMERVADADASHLTVPLDQGLWQPFLDGVQIKVLREQDEVLSYLLRLAPGARLPPHRHPQDEECIVIEGCLRVGTLPAFGPGSYHLAHGGALHATISTDTGATIFLRGAVPQADQLL</sequence>
<protein>
    <submittedName>
        <fullName evidence="2">Cupin domain-containing protein</fullName>
    </submittedName>
</protein>
<evidence type="ECO:0000313" key="3">
    <source>
        <dbReference type="Proteomes" id="UP000678374"/>
    </source>
</evidence>
<proteinExistence type="predicted"/>
<dbReference type="InterPro" id="IPR011051">
    <property type="entry name" value="RmlC_Cupin_sf"/>
</dbReference>
<evidence type="ECO:0000313" key="2">
    <source>
        <dbReference type="EMBL" id="MBQ0961543.1"/>
    </source>
</evidence>
<dbReference type="Pfam" id="PF12973">
    <property type="entry name" value="Cupin_7"/>
    <property type="match status" value="1"/>
</dbReference>
<feature type="domain" description="ChrR-like cupin" evidence="1">
    <location>
        <begin position="29"/>
        <end position="122"/>
    </location>
</feature>
<accession>A0A941BM16</accession>
<dbReference type="RefSeq" id="WP_210804226.1">
    <property type="nucleotide sequence ID" value="NZ_JAGQDE010000031.1"/>
</dbReference>
<gene>
    <name evidence="2" type="ORF">KAK06_21570</name>
</gene>
<dbReference type="AlphaFoldDB" id="A0A941BM16"/>
<dbReference type="InterPro" id="IPR014710">
    <property type="entry name" value="RmlC-like_jellyroll"/>
</dbReference>
<reference evidence="2" key="1">
    <citation type="submission" date="2021-04" db="EMBL/GenBank/DDBJ databases">
        <title>The genome sequence of Ideonella sp. 4Y11.</title>
        <authorList>
            <person name="Liu Y."/>
        </authorList>
    </citation>
    <scope>NUCLEOTIDE SEQUENCE</scope>
    <source>
        <strain evidence="2">4Y11</strain>
    </source>
</reference>
<dbReference type="EMBL" id="JAGQDE010000031">
    <property type="protein sequence ID" value="MBQ0961543.1"/>
    <property type="molecule type" value="Genomic_DNA"/>
</dbReference>
<dbReference type="SUPFAM" id="SSF51182">
    <property type="entry name" value="RmlC-like cupins"/>
    <property type="match status" value="1"/>
</dbReference>
<name>A0A941BM16_9BURK</name>
<dbReference type="Gene3D" id="2.60.120.10">
    <property type="entry name" value="Jelly Rolls"/>
    <property type="match status" value="1"/>
</dbReference>
<dbReference type="InterPro" id="IPR025979">
    <property type="entry name" value="ChrR-like_cupin_dom"/>
</dbReference>
<dbReference type="Proteomes" id="UP000678374">
    <property type="component" value="Unassembled WGS sequence"/>
</dbReference>
<keyword evidence="3" id="KW-1185">Reference proteome</keyword>